<dbReference type="InterPro" id="IPR036709">
    <property type="entry name" value="Autotransporte_beta_dom_sf"/>
</dbReference>
<dbReference type="NCBIfam" id="TIGR01414">
    <property type="entry name" value="autotrans_barl"/>
    <property type="match status" value="1"/>
</dbReference>
<evidence type="ECO:0000259" key="2">
    <source>
        <dbReference type="PROSITE" id="PS51208"/>
    </source>
</evidence>
<feature type="signal peptide" evidence="1">
    <location>
        <begin position="1"/>
        <end position="36"/>
    </location>
</feature>
<gene>
    <name evidence="3" type="ORF">LMG26788_01538</name>
</gene>
<name>A0A6S7CFR6_9BURK</name>
<dbReference type="Proteomes" id="UP000494203">
    <property type="component" value="Unassembled WGS sequence"/>
</dbReference>
<dbReference type="SUPFAM" id="SSF51126">
    <property type="entry name" value="Pectin lyase-like"/>
    <property type="match status" value="1"/>
</dbReference>
<evidence type="ECO:0000313" key="4">
    <source>
        <dbReference type="Proteomes" id="UP000494203"/>
    </source>
</evidence>
<dbReference type="Pfam" id="PF03797">
    <property type="entry name" value="Autotransporter"/>
    <property type="match status" value="1"/>
</dbReference>
<keyword evidence="4" id="KW-1185">Reference proteome</keyword>
<dbReference type="PROSITE" id="PS51208">
    <property type="entry name" value="AUTOTRANSPORTER"/>
    <property type="match status" value="1"/>
</dbReference>
<dbReference type="InterPro" id="IPR006315">
    <property type="entry name" value="OM_autotransptr_brl_dom"/>
</dbReference>
<feature type="domain" description="Autotransporter" evidence="2">
    <location>
        <begin position="901"/>
        <end position="1180"/>
    </location>
</feature>
<accession>A0A6S7CFR6</accession>
<dbReference type="Gene3D" id="2.40.128.130">
    <property type="entry name" value="Autotransporter beta-domain"/>
    <property type="match status" value="1"/>
</dbReference>
<organism evidence="3 4">
    <name type="scientific">Achromobacter pulmonis</name>
    <dbReference type="NCBI Taxonomy" id="1389932"/>
    <lineage>
        <taxon>Bacteria</taxon>
        <taxon>Pseudomonadati</taxon>
        <taxon>Pseudomonadota</taxon>
        <taxon>Betaproteobacteria</taxon>
        <taxon>Burkholderiales</taxon>
        <taxon>Alcaligenaceae</taxon>
        <taxon>Achromobacter</taxon>
    </lineage>
</organism>
<reference evidence="3 4" key="1">
    <citation type="submission" date="2020-04" db="EMBL/GenBank/DDBJ databases">
        <authorList>
            <person name="De Canck E."/>
        </authorList>
    </citation>
    <scope>NUCLEOTIDE SEQUENCE [LARGE SCALE GENOMIC DNA]</scope>
    <source>
        <strain evidence="3 4">LMG 26788</strain>
    </source>
</reference>
<dbReference type="SUPFAM" id="SSF103515">
    <property type="entry name" value="Autotransporter"/>
    <property type="match status" value="1"/>
</dbReference>
<dbReference type="NCBIfam" id="TIGR04393">
    <property type="entry name" value="rpt_T5SS_PEPC"/>
    <property type="match status" value="5"/>
</dbReference>
<dbReference type="InterPro" id="IPR005546">
    <property type="entry name" value="Autotransporte_beta"/>
</dbReference>
<feature type="chain" id="PRO_5028805144" description="Autotransporter domain-containing protein" evidence="1">
    <location>
        <begin position="37"/>
        <end position="1180"/>
    </location>
</feature>
<dbReference type="InterPro" id="IPR011050">
    <property type="entry name" value="Pectin_lyase_fold/virulence"/>
</dbReference>
<dbReference type="SMART" id="SM00869">
    <property type="entry name" value="Autotransporter"/>
    <property type="match status" value="1"/>
</dbReference>
<dbReference type="AlphaFoldDB" id="A0A6S7CFR6"/>
<dbReference type="InterPro" id="IPR030895">
    <property type="entry name" value="T5SS_PEPC_rpt"/>
</dbReference>
<sequence length="1180" mass="117934">MKRNASLAPAVRSGVWPCSLSLIAALLAGVTAGAQAQGIPHLWIAGGGADTRWSTGGNWDLSSPPGPGDDVYIGNSASLQTVRLDGAQQVGLFYLGTSGSATLDFDPAASLQTNLSILSNSAASQVSMNLAGGQSWTDTSLSVIGNFGRAQVSLSDGASFNGFRVYLGSEQGAHGTLHMRDRASAIITALEIGASGTGVLDAADKDTLLQTSSAVLATSAGSSGSATLANEAKWIVLNPLTVGSQGAGTINVASGAQLSAQGQVTMGLYAGSRGDITVTGSGSLFSASGALFVGARGTGLITIENQGAMVAGDTVLGRGGSANGGIVLRGAGTTMGVNTLTIGGDRTDTGAVAAVGRLDISDGAKATTAQVRLGDAVNASGTLTLTDTGSSLTSSDRISVGYAGTGSLVMTRGAALTAQGMLIGHEAGSSGTATLDGAGTRLNSAGVVYVGNVGNGTLEMSGGARLDSTDGYVGTENGSTSSATLSGGAAWVNSGDFFVGHNAGARGEAVVAGGARVESRYGILGDLNGANGTMLVTGAGSLWQTSNDMNVGRLGQGEMTLANGGTARAPVIYIANNAGSRGVLNVGAAAGAAPAAAGVLDTPRVHLGDGDGRLVFNFAGAPLVYGGNIAGQGAVDLYAGDLVLNGASTNTGQTTVRGGSLAVNGSLAGPVQVQTGGVLGGSGAVGPTTVASGGVLAPGNSIGTLTVNGDLRLASGSVYRVEAEPAGTQSDRVDVRGTAYLGGSVLHVGPQGNFTPNQRYTILTANAISGRFDSVASNYAFLDPALSYDGGAVSLQLDQTRSFASAGATGNQRAVGAALDSLPEGHALRRYVSTLPAGQPQAVFNSLSGEAHASVSGSLAQGAATLRALPMTRLRANLQAGMLPGAPTAQAGGALPQGALPASAALPAWAEVVGGWQTFDGDGNAARLRQHTGGVFVGADQPVGAGWRLGGALGFTDTRAKVDDRSSQSDIGSYSALVYGGKSFAAASGAWNLLAGAGYTWHDISTRRQAASQADALTADYGASTVQLFSELSYAWAATADFTLEPYAGLAWSDLRTRGFRETGGAAALTGQASRQQQTQTSLGLRTRQDFEWGGRQGRVTAMLGWRHAFGDVEAKTRLAFDASQPFTVAGTPIARDAALVGLGADLALGRNSSLGLSYDGQFARDSREHAASVRVAWRF</sequence>
<dbReference type="GO" id="GO:0019867">
    <property type="term" value="C:outer membrane"/>
    <property type="evidence" value="ECO:0007669"/>
    <property type="project" value="InterPro"/>
</dbReference>
<protein>
    <recommendedName>
        <fullName evidence="2">Autotransporter domain-containing protein</fullName>
    </recommendedName>
</protein>
<evidence type="ECO:0000313" key="3">
    <source>
        <dbReference type="EMBL" id="CAB3846530.1"/>
    </source>
</evidence>
<keyword evidence="1" id="KW-0732">Signal</keyword>
<proteinExistence type="predicted"/>
<evidence type="ECO:0000256" key="1">
    <source>
        <dbReference type="SAM" id="SignalP"/>
    </source>
</evidence>
<dbReference type="EMBL" id="CADIKZ010000003">
    <property type="protein sequence ID" value="CAB3846530.1"/>
    <property type="molecule type" value="Genomic_DNA"/>
</dbReference>